<dbReference type="EMBL" id="JACEEZ010009698">
    <property type="protein sequence ID" value="KAG0722349.1"/>
    <property type="molecule type" value="Genomic_DNA"/>
</dbReference>
<protein>
    <submittedName>
        <fullName evidence="2">Uncharacterized protein</fullName>
    </submittedName>
</protein>
<gene>
    <name evidence="2" type="ORF">GWK47_044629</name>
</gene>
<accession>A0A8J4YGA6</accession>
<dbReference type="Proteomes" id="UP000770661">
    <property type="component" value="Unassembled WGS sequence"/>
</dbReference>
<keyword evidence="3" id="KW-1185">Reference proteome</keyword>
<feature type="compositionally biased region" description="Low complexity" evidence="1">
    <location>
        <begin position="88"/>
        <end position="97"/>
    </location>
</feature>
<feature type="compositionally biased region" description="Low complexity" evidence="1">
    <location>
        <begin position="159"/>
        <end position="208"/>
    </location>
</feature>
<sequence length="232" mass="24191">MDGKGDLPLSRSPLFRRGVCAHQAREEGADPVQDVYRHNVRGTVDVAHADPSAPANGPRPPQSLAGPIATRRSGGHRQGDGPAHVVRPPRSSSASPLRRGDGGRGEAGHRHAHANSGWGRRTRLAARPRRPRRSGNSAPGVVCGRPTLSASSPPPGPVTISSTSIRPSGRGGTTTPTARRRGPSPTGGLTTLRRGASPSSARSAAPSRATRKSDSTFCRSWSATGRLYPCAK</sequence>
<feature type="compositionally biased region" description="Basic residues" evidence="1">
    <location>
        <begin position="120"/>
        <end position="133"/>
    </location>
</feature>
<reference evidence="2" key="1">
    <citation type="submission" date="2020-07" db="EMBL/GenBank/DDBJ databases">
        <title>The High-quality genome of the commercially important snow crab, Chionoecetes opilio.</title>
        <authorList>
            <person name="Jeong J.-H."/>
            <person name="Ryu S."/>
        </authorList>
    </citation>
    <scope>NUCLEOTIDE SEQUENCE</scope>
    <source>
        <strain evidence="2">MADBK_172401_WGS</strain>
        <tissue evidence="2">Digestive gland</tissue>
    </source>
</reference>
<evidence type="ECO:0000313" key="2">
    <source>
        <dbReference type="EMBL" id="KAG0722349.1"/>
    </source>
</evidence>
<feature type="compositionally biased region" description="Basic and acidic residues" evidence="1">
    <location>
        <begin position="98"/>
        <end position="109"/>
    </location>
</feature>
<dbReference type="AlphaFoldDB" id="A0A8J4YGA6"/>
<comment type="caution">
    <text evidence="2">The sequence shown here is derived from an EMBL/GenBank/DDBJ whole genome shotgun (WGS) entry which is preliminary data.</text>
</comment>
<feature type="region of interest" description="Disordered" evidence="1">
    <location>
        <begin position="22"/>
        <end position="215"/>
    </location>
</feature>
<evidence type="ECO:0000313" key="3">
    <source>
        <dbReference type="Proteomes" id="UP000770661"/>
    </source>
</evidence>
<proteinExistence type="predicted"/>
<evidence type="ECO:0000256" key="1">
    <source>
        <dbReference type="SAM" id="MobiDB-lite"/>
    </source>
</evidence>
<name>A0A8J4YGA6_CHIOP</name>
<organism evidence="2 3">
    <name type="scientific">Chionoecetes opilio</name>
    <name type="common">Atlantic snow crab</name>
    <name type="synonym">Cancer opilio</name>
    <dbReference type="NCBI Taxonomy" id="41210"/>
    <lineage>
        <taxon>Eukaryota</taxon>
        <taxon>Metazoa</taxon>
        <taxon>Ecdysozoa</taxon>
        <taxon>Arthropoda</taxon>
        <taxon>Crustacea</taxon>
        <taxon>Multicrustacea</taxon>
        <taxon>Malacostraca</taxon>
        <taxon>Eumalacostraca</taxon>
        <taxon>Eucarida</taxon>
        <taxon>Decapoda</taxon>
        <taxon>Pleocyemata</taxon>
        <taxon>Brachyura</taxon>
        <taxon>Eubrachyura</taxon>
        <taxon>Majoidea</taxon>
        <taxon>Majidae</taxon>
        <taxon>Chionoecetes</taxon>
    </lineage>
</organism>